<evidence type="ECO:0000256" key="13">
    <source>
        <dbReference type="ARBA" id="ARBA00030071"/>
    </source>
</evidence>
<evidence type="ECO:0000256" key="1">
    <source>
        <dbReference type="ARBA" id="ARBA00004651"/>
    </source>
</evidence>
<reference evidence="19 20" key="1">
    <citation type="submission" date="2020-08" db="EMBL/GenBank/DDBJ databases">
        <title>Genomic Encyclopedia of Type Strains, Phase IV (KMG-IV): sequencing the most valuable type-strain genomes for metagenomic binning, comparative biology and taxonomic classification.</title>
        <authorList>
            <person name="Goeker M."/>
        </authorList>
    </citation>
    <scope>NUCLEOTIDE SEQUENCE [LARGE SCALE GENOMIC DNA]</scope>
    <source>
        <strain evidence="19 20">DSM 22198</strain>
    </source>
</reference>
<dbReference type="GO" id="GO:0005886">
    <property type="term" value="C:plasma membrane"/>
    <property type="evidence" value="ECO:0007669"/>
    <property type="project" value="UniProtKB-SubCell"/>
</dbReference>
<dbReference type="InterPro" id="IPR050968">
    <property type="entry name" value="Cytochrome_c_oxidase_bac_sub4"/>
</dbReference>
<evidence type="ECO:0000256" key="3">
    <source>
        <dbReference type="ARBA" id="ARBA00011700"/>
    </source>
</evidence>
<keyword evidence="9 18" id="KW-1133">Transmembrane helix</keyword>
<evidence type="ECO:0000256" key="2">
    <source>
        <dbReference type="ARBA" id="ARBA00008079"/>
    </source>
</evidence>
<evidence type="ECO:0000256" key="5">
    <source>
        <dbReference type="ARBA" id="ARBA00022448"/>
    </source>
</evidence>
<keyword evidence="11 18" id="KW-0472">Membrane</keyword>
<dbReference type="Proteomes" id="UP000539175">
    <property type="component" value="Unassembled WGS sequence"/>
</dbReference>
<feature type="transmembrane region" description="Helical" evidence="18">
    <location>
        <begin position="95"/>
        <end position="116"/>
    </location>
</feature>
<feature type="region of interest" description="Disordered" evidence="17">
    <location>
        <begin position="1"/>
        <end position="27"/>
    </location>
</feature>
<evidence type="ECO:0000256" key="14">
    <source>
        <dbReference type="ARBA" id="ARBA00030211"/>
    </source>
</evidence>
<keyword evidence="10" id="KW-0560">Oxidoreductase</keyword>
<dbReference type="InterPro" id="IPR005171">
    <property type="entry name" value="Cyt_c_oxidase_su4_prok"/>
</dbReference>
<evidence type="ECO:0000256" key="17">
    <source>
        <dbReference type="SAM" id="MobiDB-lite"/>
    </source>
</evidence>
<name>A0A7X0AXG6_9PROT</name>
<evidence type="ECO:0000256" key="15">
    <source>
        <dbReference type="ARBA" id="ARBA00031887"/>
    </source>
</evidence>
<protein>
    <recommendedName>
        <fullName evidence="4">Cytochrome bo(3) ubiquinol oxidase subunit 4</fullName>
    </recommendedName>
    <alternativeName>
        <fullName evidence="16">Cytochrome o ubiquinol oxidase subunit 4</fullName>
    </alternativeName>
    <alternativeName>
        <fullName evidence="13">Oxidase bo(3) subunit 4</fullName>
    </alternativeName>
    <alternativeName>
        <fullName evidence="14">Ubiquinol oxidase polypeptide IV</fullName>
    </alternativeName>
    <alternativeName>
        <fullName evidence="15">Ubiquinol oxidase subunit 4</fullName>
    </alternativeName>
</protein>
<accession>A0A7X0AXG6</accession>
<dbReference type="Pfam" id="PF03626">
    <property type="entry name" value="COX4_pro"/>
    <property type="match status" value="1"/>
</dbReference>
<comment type="similarity">
    <text evidence="2">Belongs to the cytochrome c oxidase bacterial subunit 4 family.</text>
</comment>
<evidence type="ECO:0000256" key="10">
    <source>
        <dbReference type="ARBA" id="ARBA00023002"/>
    </source>
</evidence>
<organism evidence="19 20">
    <name type="scientific">Nitrospirillum iridis</name>
    <dbReference type="NCBI Taxonomy" id="765888"/>
    <lineage>
        <taxon>Bacteria</taxon>
        <taxon>Pseudomonadati</taxon>
        <taxon>Pseudomonadota</taxon>
        <taxon>Alphaproteobacteria</taxon>
        <taxon>Rhodospirillales</taxon>
        <taxon>Azospirillaceae</taxon>
        <taxon>Nitrospirillum</taxon>
    </lineage>
</organism>
<comment type="caution">
    <text evidence="19">The sequence shown here is derived from an EMBL/GenBank/DDBJ whole genome shotgun (WGS) entry which is preliminary data.</text>
</comment>
<dbReference type="RefSeq" id="WP_184800780.1">
    <property type="nucleotide sequence ID" value="NZ_JACIIZ010000006.1"/>
</dbReference>
<evidence type="ECO:0000256" key="4">
    <source>
        <dbReference type="ARBA" id="ARBA00014689"/>
    </source>
</evidence>
<evidence type="ECO:0000256" key="8">
    <source>
        <dbReference type="ARBA" id="ARBA00022982"/>
    </source>
</evidence>
<dbReference type="NCBIfam" id="TIGR02847">
    <property type="entry name" value="CyoD"/>
    <property type="match status" value="1"/>
</dbReference>
<feature type="compositionally biased region" description="Basic and acidic residues" evidence="17">
    <location>
        <begin position="9"/>
        <end position="27"/>
    </location>
</feature>
<evidence type="ECO:0000256" key="16">
    <source>
        <dbReference type="ARBA" id="ARBA00032185"/>
    </source>
</evidence>
<keyword evidence="8" id="KW-0249">Electron transport</keyword>
<evidence type="ECO:0000256" key="7">
    <source>
        <dbReference type="ARBA" id="ARBA00022692"/>
    </source>
</evidence>
<evidence type="ECO:0000256" key="9">
    <source>
        <dbReference type="ARBA" id="ARBA00022989"/>
    </source>
</evidence>
<evidence type="ECO:0000313" key="19">
    <source>
        <dbReference type="EMBL" id="MBB6251914.1"/>
    </source>
</evidence>
<evidence type="ECO:0000256" key="18">
    <source>
        <dbReference type="SAM" id="Phobius"/>
    </source>
</evidence>
<comment type="subcellular location">
    <subcellularLocation>
        <location evidence="1">Cell membrane</location>
        <topology evidence="1">Multi-pass membrane protein</topology>
    </subcellularLocation>
</comment>
<dbReference type="GO" id="GO:0019646">
    <property type="term" value="P:aerobic electron transport chain"/>
    <property type="evidence" value="ECO:0007669"/>
    <property type="project" value="TreeGrafter"/>
</dbReference>
<evidence type="ECO:0000256" key="12">
    <source>
        <dbReference type="ARBA" id="ARBA00025694"/>
    </source>
</evidence>
<dbReference type="PANTHER" id="PTHR36835:SF1">
    <property type="entry name" value="CYTOCHROME BO(3) UBIQUINOL OXIDASE SUBUNIT 4"/>
    <property type="match status" value="1"/>
</dbReference>
<comment type="function">
    <text evidence="12">Cytochrome bo(3) ubiquinol terminal oxidase is the component of the aerobic respiratory chain of E.coli that predominates when cells are grown at high aeration. Has proton pump activity across the membrane in addition to electron transfer, pumping 2 protons/electron.</text>
</comment>
<evidence type="ECO:0000256" key="6">
    <source>
        <dbReference type="ARBA" id="ARBA00022475"/>
    </source>
</evidence>
<proteinExistence type="inferred from homology"/>
<dbReference type="GO" id="GO:0009319">
    <property type="term" value="C:cytochrome o ubiquinol oxidase complex"/>
    <property type="evidence" value="ECO:0007669"/>
    <property type="project" value="TreeGrafter"/>
</dbReference>
<dbReference type="PANTHER" id="PTHR36835">
    <property type="entry name" value="CYTOCHROME BO(3) UBIQUINOL OXIDASE SUBUNIT 4"/>
    <property type="match status" value="1"/>
</dbReference>
<dbReference type="GO" id="GO:0015990">
    <property type="term" value="P:electron transport coupled proton transport"/>
    <property type="evidence" value="ECO:0007669"/>
    <property type="project" value="InterPro"/>
</dbReference>
<dbReference type="GO" id="GO:0009486">
    <property type="term" value="F:cytochrome bo3 ubiquinol oxidase activity"/>
    <property type="evidence" value="ECO:0007669"/>
    <property type="project" value="InterPro"/>
</dbReference>
<dbReference type="AlphaFoldDB" id="A0A7X0AXG6"/>
<gene>
    <name evidence="19" type="ORF">FHS74_002474</name>
</gene>
<sequence length="131" mass="13863">MATAHTSAHGHDHGHDHSSHGHGHGEGAHGSVKSYIVGFILSVILTAIPFALVMSGTVPAATAVPVCFGLGIVQIVVHLVYFLHMNSSSARSWNMAAFLFTLLIVAILVVGSWWVMAHLNANMMPGAMPME</sequence>
<dbReference type="InterPro" id="IPR014210">
    <property type="entry name" value="Cyt_o_ubiqinol_oxidase_su4"/>
</dbReference>
<feature type="transmembrane region" description="Helical" evidence="18">
    <location>
        <begin position="35"/>
        <end position="54"/>
    </location>
</feature>
<evidence type="ECO:0000256" key="11">
    <source>
        <dbReference type="ARBA" id="ARBA00023136"/>
    </source>
</evidence>
<keyword evidence="7 18" id="KW-0812">Transmembrane</keyword>
<comment type="subunit">
    <text evidence="3">Heterooctamer of two A chains, two B chains, two C chains and two D chains.</text>
</comment>
<keyword evidence="5" id="KW-0813">Transport</keyword>
<dbReference type="EMBL" id="JACIIZ010000006">
    <property type="protein sequence ID" value="MBB6251914.1"/>
    <property type="molecule type" value="Genomic_DNA"/>
</dbReference>
<evidence type="ECO:0000313" key="20">
    <source>
        <dbReference type="Proteomes" id="UP000539175"/>
    </source>
</evidence>
<dbReference type="GO" id="GO:0015078">
    <property type="term" value="F:proton transmembrane transporter activity"/>
    <property type="evidence" value="ECO:0007669"/>
    <property type="project" value="TreeGrafter"/>
</dbReference>
<feature type="transmembrane region" description="Helical" evidence="18">
    <location>
        <begin position="60"/>
        <end position="83"/>
    </location>
</feature>
<keyword evidence="6" id="KW-1003">Cell membrane</keyword>
<keyword evidence="20" id="KW-1185">Reference proteome</keyword>